<evidence type="ECO:0000313" key="2">
    <source>
        <dbReference type="Proteomes" id="UP001611415"/>
    </source>
</evidence>
<dbReference type="InterPro" id="IPR050627">
    <property type="entry name" value="Nitroreductase/BluB"/>
</dbReference>
<dbReference type="RefSeq" id="WP_397092741.1">
    <property type="nucleotide sequence ID" value="NZ_JBIRYO010000008.1"/>
</dbReference>
<dbReference type="PANTHER" id="PTHR23026">
    <property type="entry name" value="NADPH NITROREDUCTASE"/>
    <property type="match status" value="1"/>
</dbReference>
<protein>
    <submittedName>
        <fullName evidence="1">NAD(P)H nitroreductase</fullName>
    </submittedName>
</protein>
<sequence length="319" mass="34122">MDDRAPDDDTVATALALALRAPSRCNLQPWRWQIAAGGVHLHLGRTRSLPVTGGDQRAELLGCGAALHHLSVAFAALGWATIVHRMPSSDNPDHLAAVTAVARRPTEQDIALSAAITRRRSDRRNYSDWIAPPGYLGLLTERAAAMGAVIRPLRDRSGGRRVIEPRAATQRWAGGYAVGHPGSDVLGDALAYHTPFPWTEDVTTEPEMTRSAPPGWTAGPDHADVLVLATPSDDRLAQLRAGEAMSAVLLTATNIGLATCPLSAPLDSADRRLQLRHDVFDDSAHPQIVLRVGQAPDGADLSPITPRRSLAEALFPVHA</sequence>
<dbReference type="Gene3D" id="3.40.109.10">
    <property type="entry name" value="NADH Oxidase"/>
    <property type="match status" value="2"/>
</dbReference>
<comment type="caution">
    <text evidence="1">The sequence shown here is derived from an EMBL/GenBank/DDBJ whole genome shotgun (WGS) entry which is preliminary data.</text>
</comment>
<dbReference type="InterPro" id="IPR000415">
    <property type="entry name" value="Nitroreductase-like"/>
</dbReference>
<organism evidence="1 2">
    <name type="scientific">Nocardia xishanensis</name>
    <dbReference type="NCBI Taxonomy" id="238964"/>
    <lineage>
        <taxon>Bacteria</taxon>
        <taxon>Bacillati</taxon>
        <taxon>Actinomycetota</taxon>
        <taxon>Actinomycetes</taxon>
        <taxon>Mycobacteriales</taxon>
        <taxon>Nocardiaceae</taxon>
        <taxon>Nocardia</taxon>
    </lineage>
</organism>
<gene>
    <name evidence="1" type="ORF">ACH49W_14220</name>
</gene>
<dbReference type="EMBL" id="JBIRYO010000008">
    <property type="protein sequence ID" value="MFI2474527.1"/>
    <property type="molecule type" value="Genomic_DNA"/>
</dbReference>
<dbReference type="SUPFAM" id="SSF55469">
    <property type="entry name" value="FMN-dependent nitroreductase-like"/>
    <property type="match status" value="1"/>
</dbReference>
<name>A0ABW7X098_9NOCA</name>
<accession>A0ABW7X098</accession>
<keyword evidence="2" id="KW-1185">Reference proteome</keyword>
<proteinExistence type="predicted"/>
<dbReference type="PANTHER" id="PTHR23026:SF123">
    <property type="entry name" value="NAD(P)H NITROREDUCTASE RV3131-RELATED"/>
    <property type="match status" value="1"/>
</dbReference>
<evidence type="ECO:0000313" key="1">
    <source>
        <dbReference type="EMBL" id="MFI2474527.1"/>
    </source>
</evidence>
<dbReference type="Proteomes" id="UP001611415">
    <property type="component" value="Unassembled WGS sequence"/>
</dbReference>
<reference evidence="1 2" key="1">
    <citation type="submission" date="2024-10" db="EMBL/GenBank/DDBJ databases">
        <title>The Natural Products Discovery Center: Release of the First 8490 Sequenced Strains for Exploring Actinobacteria Biosynthetic Diversity.</title>
        <authorList>
            <person name="Kalkreuter E."/>
            <person name="Kautsar S.A."/>
            <person name="Yang D."/>
            <person name="Bader C.D."/>
            <person name="Teijaro C.N."/>
            <person name="Fluegel L."/>
            <person name="Davis C.M."/>
            <person name="Simpson J.R."/>
            <person name="Lauterbach L."/>
            <person name="Steele A.D."/>
            <person name="Gui C."/>
            <person name="Meng S."/>
            <person name="Li G."/>
            <person name="Viehrig K."/>
            <person name="Ye F."/>
            <person name="Su P."/>
            <person name="Kiefer A.F."/>
            <person name="Nichols A."/>
            <person name="Cepeda A.J."/>
            <person name="Yan W."/>
            <person name="Fan B."/>
            <person name="Jiang Y."/>
            <person name="Adhikari A."/>
            <person name="Zheng C.-J."/>
            <person name="Schuster L."/>
            <person name="Cowan T.M."/>
            <person name="Smanski M.J."/>
            <person name="Chevrette M.G."/>
            <person name="De Carvalho L.P.S."/>
            <person name="Shen B."/>
        </authorList>
    </citation>
    <scope>NUCLEOTIDE SEQUENCE [LARGE SCALE GENOMIC DNA]</scope>
    <source>
        <strain evidence="1 2">NPDC019275</strain>
    </source>
</reference>